<sequence length="91" mass="9371">MTGGGQKKTVAAMLGPSKVEASEEVERRPVRAWSGCLRGGNEDGVPAAWGSEKMVADGPLYVVKRAAVTACLGGGLSSGEQQLEAGGRQRL</sequence>
<proteinExistence type="predicted"/>
<keyword evidence="3" id="KW-1185">Reference proteome</keyword>
<feature type="region of interest" description="Disordered" evidence="1">
    <location>
        <begin position="1"/>
        <end position="26"/>
    </location>
</feature>
<evidence type="ECO:0000313" key="2">
    <source>
        <dbReference type="EMBL" id="KAF0931419.1"/>
    </source>
</evidence>
<accession>A0A6G1F3K5</accession>
<evidence type="ECO:0000313" key="3">
    <source>
        <dbReference type="Proteomes" id="UP000479710"/>
    </source>
</evidence>
<dbReference type="Proteomes" id="UP000479710">
    <property type="component" value="Unassembled WGS sequence"/>
</dbReference>
<dbReference type="EMBL" id="SPHZ02000001">
    <property type="protein sequence ID" value="KAF0931419.1"/>
    <property type="molecule type" value="Genomic_DNA"/>
</dbReference>
<dbReference type="AlphaFoldDB" id="A0A6G1F3K5"/>
<gene>
    <name evidence="2" type="ORF">E2562_004547</name>
</gene>
<reference evidence="2 3" key="1">
    <citation type="submission" date="2019-11" db="EMBL/GenBank/DDBJ databases">
        <title>Whole genome sequence of Oryza granulata.</title>
        <authorList>
            <person name="Li W."/>
        </authorList>
    </citation>
    <scope>NUCLEOTIDE SEQUENCE [LARGE SCALE GENOMIC DNA]</scope>
    <source>
        <strain evidence="3">cv. Menghai</strain>
        <tissue evidence="2">Leaf</tissue>
    </source>
</reference>
<evidence type="ECO:0000256" key="1">
    <source>
        <dbReference type="SAM" id="MobiDB-lite"/>
    </source>
</evidence>
<comment type="caution">
    <text evidence="2">The sequence shown here is derived from an EMBL/GenBank/DDBJ whole genome shotgun (WGS) entry which is preliminary data.</text>
</comment>
<protein>
    <submittedName>
        <fullName evidence="2">Uncharacterized protein</fullName>
    </submittedName>
</protein>
<name>A0A6G1F3K5_9ORYZ</name>
<organism evidence="2 3">
    <name type="scientific">Oryza meyeriana var. granulata</name>
    <dbReference type="NCBI Taxonomy" id="110450"/>
    <lineage>
        <taxon>Eukaryota</taxon>
        <taxon>Viridiplantae</taxon>
        <taxon>Streptophyta</taxon>
        <taxon>Embryophyta</taxon>
        <taxon>Tracheophyta</taxon>
        <taxon>Spermatophyta</taxon>
        <taxon>Magnoliopsida</taxon>
        <taxon>Liliopsida</taxon>
        <taxon>Poales</taxon>
        <taxon>Poaceae</taxon>
        <taxon>BOP clade</taxon>
        <taxon>Oryzoideae</taxon>
        <taxon>Oryzeae</taxon>
        <taxon>Oryzinae</taxon>
        <taxon>Oryza</taxon>
        <taxon>Oryza meyeriana</taxon>
    </lineage>
</organism>